<evidence type="ECO:0000259" key="1">
    <source>
        <dbReference type="Pfam" id="PF01425"/>
    </source>
</evidence>
<organism evidence="2 3">
    <name type="scientific">Nyssa sinensis</name>
    <dbReference type="NCBI Taxonomy" id="561372"/>
    <lineage>
        <taxon>Eukaryota</taxon>
        <taxon>Viridiplantae</taxon>
        <taxon>Streptophyta</taxon>
        <taxon>Embryophyta</taxon>
        <taxon>Tracheophyta</taxon>
        <taxon>Spermatophyta</taxon>
        <taxon>Magnoliopsida</taxon>
        <taxon>eudicotyledons</taxon>
        <taxon>Gunneridae</taxon>
        <taxon>Pentapetalae</taxon>
        <taxon>asterids</taxon>
        <taxon>Cornales</taxon>
        <taxon>Nyssaceae</taxon>
        <taxon>Nyssa</taxon>
    </lineage>
</organism>
<dbReference type="Proteomes" id="UP000325577">
    <property type="component" value="Linkage Group LG1"/>
</dbReference>
<proteinExistence type="predicted"/>
<dbReference type="Pfam" id="PF01425">
    <property type="entry name" value="Amidase"/>
    <property type="match status" value="1"/>
</dbReference>
<dbReference type="InterPro" id="IPR000120">
    <property type="entry name" value="Amidase"/>
</dbReference>
<accession>A0A5J5BZI2</accession>
<dbReference type="EMBL" id="CM018032">
    <property type="protein sequence ID" value="KAA8547052.1"/>
    <property type="molecule type" value="Genomic_DNA"/>
</dbReference>
<sequence>MHSLICLHLNNSEGYEMSTIFRKTIERSKAWFLSLDHVGLFKSLQFRGDNALHGEPISALDGVPTAIKDEIDYLPYPTTGGTKWLHKVRPCMDDACCVKHLRLCGAILVGKTNMHELRAVTSGINPHYGVTKNPYDTGRIFGCASSGSAAVVSAGLCPVALGVDGGGDFSRAAGPQ</sequence>
<dbReference type="SUPFAM" id="SSF75304">
    <property type="entry name" value="Amidase signature (AS) enzymes"/>
    <property type="match status" value="1"/>
</dbReference>
<gene>
    <name evidence="2" type="ORF">F0562_003481</name>
</gene>
<dbReference type="PANTHER" id="PTHR11895:SF67">
    <property type="entry name" value="AMIDASE DOMAIN-CONTAINING PROTEIN"/>
    <property type="match status" value="1"/>
</dbReference>
<protein>
    <recommendedName>
        <fullName evidence="1">Amidase domain-containing protein</fullName>
    </recommendedName>
</protein>
<dbReference type="InterPro" id="IPR036928">
    <property type="entry name" value="AS_sf"/>
</dbReference>
<dbReference type="AlphaFoldDB" id="A0A5J5BZI2"/>
<dbReference type="Gene3D" id="3.90.1300.10">
    <property type="entry name" value="Amidase signature (AS) domain"/>
    <property type="match status" value="1"/>
</dbReference>
<name>A0A5J5BZI2_9ASTE</name>
<reference evidence="2 3" key="1">
    <citation type="submission" date="2019-09" db="EMBL/GenBank/DDBJ databases">
        <title>A chromosome-level genome assembly of the Chinese tupelo Nyssa sinensis.</title>
        <authorList>
            <person name="Yang X."/>
            <person name="Kang M."/>
            <person name="Yang Y."/>
            <person name="Xiong H."/>
            <person name="Wang M."/>
            <person name="Zhang Z."/>
            <person name="Wang Z."/>
            <person name="Wu H."/>
            <person name="Ma T."/>
            <person name="Liu J."/>
            <person name="Xi Z."/>
        </authorList>
    </citation>
    <scope>NUCLEOTIDE SEQUENCE [LARGE SCALE GENOMIC DNA]</scope>
    <source>
        <strain evidence="2">J267</strain>
        <tissue evidence="2">Leaf</tissue>
    </source>
</reference>
<feature type="domain" description="Amidase" evidence="1">
    <location>
        <begin position="50"/>
        <end position="167"/>
    </location>
</feature>
<keyword evidence="3" id="KW-1185">Reference proteome</keyword>
<dbReference type="OrthoDB" id="421993at2759"/>
<dbReference type="GO" id="GO:0003824">
    <property type="term" value="F:catalytic activity"/>
    <property type="evidence" value="ECO:0007669"/>
    <property type="project" value="InterPro"/>
</dbReference>
<evidence type="ECO:0000313" key="3">
    <source>
        <dbReference type="Proteomes" id="UP000325577"/>
    </source>
</evidence>
<evidence type="ECO:0000313" key="2">
    <source>
        <dbReference type="EMBL" id="KAA8547052.1"/>
    </source>
</evidence>
<dbReference type="InterPro" id="IPR023631">
    <property type="entry name" value="Amidase_dom"/>
</dbReference>
<dbReference type="PANTHER" id="PTHR11895">
    <property type="entry name" value="TRANSAMIDASE"/>
    <property type="match status" value="1"/>
</dbReference>